<evidence type="ECO:0000256" key="6">
    <source>
        <dbReference type="ARBA" id="ARBA00023242"/>
    </source>
</evidence>
<dbReference type="Gene3D" id="1.10.2020.20">
    <property type="match status" value="1"/>
</dbReference>
<evidence type="ECO:0000256" key="8">
    <source>
        <dbReference type="ARBA" id="ARBA00070663"/>
    </source>
</evidence>
<dbReference type="EMBL" id="JH431493">
    <property type="status" value="NOT_ANNOTATED_CDS"/>
    <property type="molecule type" value="Genomic_DNA"/>
</dbReference>
<dbReference type="PhylomeDB" id="T1ITP4"/>
<dbReference type="PANTHER" id="PTHR12225:SF0">
    <property type="entry name" value="PROTEASOMAL UBIQUITIN RECEPTOR ADRM1"/>
    <property type="match status" value="1"/>
</dbReference>
<dbReference type="GO" id="GO:0008541">
    <property type="term" value="C:proteasome regulatory particle, lid subcomplex"/>
    <property type="evidence" value="ECO:0007669"/>
    <property type="project" value="TreeGrafter"/>
</dbReference>
<comment type="function">
    <text evidence="7">May function as a proteasomal ubiquitin receptor. May promote the deubiquitinating activity associated with the 26S proteasome.</text>
</comment>
<dbReference type="CDD" id="cd13314">
    <property type="entry name" value="PH_Rpn13"/>
    <property type="match status" value="1"/>
</dbReference>
<reference evidence="12" key="2">
    <citation type="submission" date="2015-02" db="UniProtKB">
        <authorList>
            <consortium name="EnsemblMetazoa"/>
        </authorList>
    </citation>
    <scope>IDENTIFICATION</scope>
</reference>
<reference evidence="13" key="1">
    <citation type="submission" date="2011-05" db="EMBL/GenBank/DDBJ databases">
        <authorList>
            <person name="Richards S.R."/>
            <person name="Qu J."/>
            <person name="Jiang H."/>
            <person name="Jhangiani S.N."/>
            <person name="Agravi P."/>
            <person name="Goodspeed R."/>
            <person name="Gross S."/>
            <person name="Mandapat C."/>
            <person name="Jackson L."/>
            <person name="Mathew T."/>
            <person name="Pu L."/>
            <person name="Thornton R."/>
            <person name="Saada N."/>
            <person name="Wilczek-Boney K.B."/>
            <person name="Lee S."/>
            <person name="Kovar C."/>
            <person name="Wu Y."/>
            <person name="Scherer S.E."/>
            <person name="Worley K.C."/>
            <person name="Muzny D.M."/>
            <person name="Gibbs R."/>
        </authorList>
    </citation>
    <scope>NUCLEOTIDE SEQUENCE</scope>
    <source>
        <strain evidence="13">Brora</strain>
    </source>
</reference>
<protein>
    <recommendedName>
        <fullName evidence="8">Proteasomal ubiquitin receptor ADRM1 homolog</fullName>
    </recommendedName>
</protein>
<accession>T1ITP4</accession>
<name>T1ITP4_STRMM</name>
<evidence type="ECO:0000256" key="2">
    <source>
        <dbReference type="ARBA" id="ARBA00004496"/>
    </source>
</evidence>
<dbReference type="FunFam" id="1.10.2020.20:FF:000001">
    <property type="entry name" value="Proteasomal ubiquitin receptor ADRM1"/>
    <property type="match status" value="1"/>
</dbReference>
<dbReference type="InterPro" id="IPR038633">
    <property type="entry name" value="Rpn13/ADRM1_Pru_sf"/>
</dbReference>
<feature type="region of interest" description="Disordered" evidence="9">
    <location>
        <begin position="361"/>
        <end position="400"/>
    </location>
</feature>
<dbReference type="EnsemblMetazoa" id="SMAR004497-RA">
    <property type="protein sequence ID" value="SMAR004497-PA"/>
    <property type="gene ID" value="SMAR004497"/>
</dbReference>
<feature type="region of interest" description="Disordered" evidence="9">
    <location>
        <begin position="130"/>
        <end position="153"/>
    </location>
</feature>
<dbReference type="Pfam" id="PF16550">
    <property type="entry name" value="RPN13_C"/>
    <property type="match status" value="1"/>
</dbReference>
<dbReference type="Gene3D" id="2.30.29.70">
    <property type="entry name" value="Proteasomal ubiquitin receptor Rpn13/ADRM1"/>
    <property type="match status" value="1"/>
</dbReference>
<evidence type="ECO:0000256" key="4">
    <source>
        <dbReference type="ARBA" id="ARBA00022490"/>
    </source>
</evidence>
<evidence type="ECO:0000313" key="12">
    <source>
        <dbReference type="EnsemblMetazoa" id="SMAR004497-PA"/>
    </source>
</evidence>
<sequence>MAIGSARALFGNASSQSQNKNLIEFRAGKMDLKGAMVHPDKRKGLVYVHQTDDSLMHFCWKDRTSGSVVDDLIIFPDDVEFKRVTQCTTGRVYILKFRSTNRKLFFWMQEPKTDKDDECCKKVNDYLNNPPALGANRSSGSTPGGGLPSELSNLGDSEIQTLLNNMSQQQLVQLFGNVGGLGGVSNLTNILSGRTGSAQSRVSSTASPRRETTTPAAVTTPATTTPVATPTTTSAPSAPAANIQLSDLQSILSGIRVPPTEESQARPPIDLSTAVNVDALQPVLNNPDFIQRLQSLIPQVEAGATPETLRETFQSPQFQQAMSMFSAALQSGQLGPLVQQFGLDEAAITAAAQGDMETFVRAMQQSSSAQGGKKPNESGTKGDPKPDKKADDDDDEMALD</sequence>
<dbReference type="OMA" id="SNQRHFF"/>
<dbReference type="GO" id="GO:0005634">
    <property type="term" value="C:nucleus"/>
    <property type="evidence" value="ECO:0007669"/>
    <property type="project" value="UniProtKB-SubCell"/>
</dbReference>
<dbReference type="Proteomes" id="UP000014500">
    <property type="component" value="Unassembled WGS sequence"/>
</dbReference>
<feature type="compositionally biased region" description="Low complexity" evidence="9">
    <location>
        <begin position="213"/>
        <end position="238"/>
    </location>
</feature>
<evidence type="ECO:0000256" key="3">
    <source>
        <dbReference type="ARBA" id="ARBA00009216"/>
    </source>
</evidence>
<feature type="compositionally biased region" description="Polar residues" evidence="9">
    <location>
        <begin position="194"/>
        <end position="207"/>
    </location>
</feature>
<feature type="domain" description="DEUBAD" evidence="10">
    <location>
        <begin position="261"/>
        <end position="373"/>
    </location>
</feature>
<feature type="domain" description="Pru" evidence="11">
    <location>
        <begin position="17"/>
        <end position="130"/>
    </location>
</feature>
<evidence type="ECO:0000256" key="7">
    <source>
        <dbReference type="ARBA" id="ARBA00054744"/>
    </source>
</evidence>
<dbReference type="GO" id="GO:0070628">
    <property type="term" value="F:proteasome binding"/>
    <property type="evidence" value="ECO:0007669"/>
    <property type="project" value="TreeGrafter"/>
</dbReference>
<dbReference type="PROSITE" id="PS51917">
    <property type="entry name" value="PRU"/>
    <property type="match status" value="1"/>
</dbReference>
<dbReference type="InterPro" id="IPR006773">
    <property type="entry name" value="Rpn13/ADRM1"/>
</dbReference>
<keyword evidence="6" id="KW-0539">Nucleus</keyword>
<dbReference type="GO" id="GO:0005737">
    <property type="term" value="C:cytoplasm"/>
    <property type="evidence" value="ECO:0007669"/>
    <property type="project" value="UniProtKB-SubCell"/>
</dbReference>
<keyword evidence="5" id="KW-0647">Proteasome</keyword>
<dbReference type="FunFam" id="2.30.29.70:FF:000001">
    <property type="entry name" value="Proteasomal ubiquitin receptor ADRM1"/>
    <property type="match status" value="1"/>
</dbReference>
<organism evidence="12 13">
    <name type="scientific">Strigamia maritima</name>
    <name type="common">European centipede</name>
    <name type="synonym">Geophilus maritimus</name>
    <dbReference type="NCBI Taxonomy" id="126957"/>
    <lineage>
        <taxon>Eukaryota</taxon>
        <taxon>Metazoa</taxon>
        <taxon>Ecdysozoa</taxon>
        <taxon>Arthropoda</taxon>
        <taxon>Myriapoda</taxon>
        <taxon>Chilopoda</taxon>
        <taxon>Pleurostigmophora</taxon>
        <taxon>Geophilomorpha</taxon>
        <taxon>Linotaeniidae</taxon>
        <taxon>Strigamia</taxon>
    </lineage>
</organism>
<dbReference type="HOGENOM" id="CLU_041798_2_0_1"/>
<dbReference type="GO" id="GO:0061133">
    <property type="term" value="F:endopeptidase activator activity"/>
    <property type="evidence" value="ECO:0007669"/>
    <property type="project" value="TreeGrafter"/>
</dbReference>
<dbReference type="PANTHER" id="PTHR12225">
    <property type="entry name" value="ADHESION REGULATING MOLECULE 1 110 KDA CELL MEMBRANE GLYCOPROTEIN"/>
    <property type="match status" value="1"/>
</dbReference>
<evidence type="ECO:0000256" key="9">
    <source>
        <dbReference type="SAM" id="MobiDB-lite"/>
    </source>
</evidence>
<proteinExistence type="inferred from homology"/>
<evidence type="ECO:0000259" key="11">
    <source>
        <dbReference type="PROSITE" id="PS51917"/>
    </source>
</evidence>
<dbReference type="PROSITE" id="PS51916">
    <property type="entry name" value="DEUBAD"/>
    <property type="match status" value="1"/>
</dbReference>
<keyword evidence="4" id="KW-0963">Cytoplasm</keyword>
<dbReference type="InterPro" id="IPR044867">
    <property type="entry name" value="DEUBAD_dom"/>
</dbReference>
<evidence type="ECO:0000256" key="1">
    <source>
        <dbReference type="ARBA" id="ARBA00004123"/>
    </source>
</evidence>
<evidence type="ECO:0000256" key="5">
    <source>
        <dbReference type="ARBA" id="ARBA00022942"/>
    </source>
</evidence>
<dbReference type="eggNOG" id="KOG3037">
    <property type="taxonomic scope" value="Eukaryota"/>
</dbReference>
<evidence type="ECO:0000259" key="10">
    <source>
        <dbReference type="PROSITE" id="PS51916"/>
    </source>
</evidence>
<comment type="subcellular location">
    <subcellularLocation>
        <location evidence="2">Cytoplasm</location>
    </subcellularLocation>
    <subcellularLocation>
        <location evidence="1">Nucleus</location>
    </subcellularLocation>
</comment>
<dbReference type="InterPro" id="IPR038108">
    <property type="entry name" value="RPN13_DEUBAD_sf"/>
</dbReference>
<dbReference type="InterPro" id="IPR032368">
    <property type="entry name" value="RPN13_DEUBAD"/>
</dbReference>
<feature type="compositionally biased region" description="Basic and acidic residues" evidence="9">
    <location>
        <begin position="374"/>
        <end position="391"/>
    </location>
</feature>
<dbReference type="InterPro" id="IPR044868">
    <property type="entry name" value="Rpn13/ADRM1_Pru"/>
</dbReference>
<dbReference type="AlphaFoldDB" id="T1ITP4"/>
<evidence type="ECO:0000313" key="13">
    <source>
        <dbReference type="Proteomes" id="UP000014500"/>
    </source>
</evidence>
<dbReference type="Pfam" id="PF04683">
    <property type="entry name" value="Rpn13_ADRM1_Pru"/>
    <property type="match status" value="1"/>
</dbReference>
<comment type="similarity">
    <text evidence="3">Belongs to the ADRM1 family.</text>
</comment>
<feature type="region of interest" description="Disordered" evidence="9">
    <location>
        <begin position="194"/>
        <end position="238"/>
    </location>
</feature>
<dbReference type="STRING" id="126957.T1ITP4"/>
<keyword evidence="13" id="KW-1185">Reference proteome</keyword>